<dbReference type="InterPro" id="IPR032465">
    <property type="entry name" value="ACMSD"/>
</dbReference>
<accession>A0ABR0JLI1</accession>
<dbReference type="InterPro" id="IPR032466">
    <property type="entry name" value="Metal_Hydrolase"/>
</dbReference>
<proteinExistence type="inferred from homology"/>
<reference evidence="5 6" key="1">
    <citation type="submission" date="2023-08" db="EMBL/GenBank/DDBJ databases">
        <title>Black Yeasts Isolated from many extreme environments.</title>
        <authorList>
            <person name="Coleine C."/>
            <person name="Stajich J.E."/>
            <person name="Selbmann L."/>
        </authorList>
    </citation>
    <scope>NUCLEOTIDE SEQUENCE [LARGE SCALE GENOMIC DNA]</scope>
    <source>
        <strain evidence="5 6">CCFEE 6328</strain>
    </source>
</reference>
<keyword evidence="1 3" id="KW-0210">Decarboxylase</keyword>
<evidence type="ECO:0000313" key="5">
    <source>
        <dbReference type="EMBL" id="KAK5066849.1"/>
    </source>
</evidence>
<sequence length="374" mass="42237">MHFKIALEEGFALPSSLAQNSPIGFTPIDASPEEDLNTNLLDIHGHRLRQMNENGVELMILSLNSAGCQGLSNQAAAEALSSSANDYLEDQVMRDPKHFAAFAALSMHDPKQAADELTRCMTARRGFVGALLNDFQSSGPNGNTMLFYDHPRYDVFWKAAAELQAPVYIHPRTPTALINDQMWKDRPWLNLSVLGFANRVNMHLLAIITSGVLDRFPALKLIVGHMGEHIPFEMYRLDHKLDRARFPNMKMRKDKLIRDYFGEQVFITTSGHFSTPALICSISEIGSKSIMFSIDYPFESIPNACAWYDEIQLNQHDLVDIGRNNCLRLFPKLMEEPHSLSIKSGRECDIGGLRKGETTYGLFNKSFNRRMIKQ</sequence>
<dbReference type="PANTHER" id="PTHR21240">
    <property type="entry name" value="2-AMINO-3-CARBOXYLMUCONATE-6-SEMIALDEHYDE DECARBOXYLASE"/>
    <property type="match status" value="1"/>
</dbReference>
<keyword evidence="6" id="KW-1185">Reference proteome</keyword>
<feature type="domain" description="Amidohydrolase-related" evidence="4">
    <location>
        <begin position="77"/>
        <end position="331"/>
    </location>
</feature>
<evidence type="ECO:0000256" key="1">
    <source>
        <dbReference type="ARBA" id="ARBA00022793"/>
    </source>
</evidence>
<comment type="similarity">
    <text evidence="3">Belongs to the metallo-dependent hydrolases superfamily.</text>
</comment>
<evidence type="ECO:0000256" key="2">
    <source>
        <dbReference type="ARBA" id="ARBA00023239"/>
    </source>
</evidence>
<evidence type="ECO:0000313" key="6">
    <source>
        <dbReference type="Proteomes" id="UP001345691"/>
    </source>
</evidence>
<dbReference type="Gene3D" id="3.20.20.140">
    <property type="entry name" value="Metal-dependent hydrolases"/>
    <property type="match status" value="1"/>
</dbReference>
<protein>
    <recommendedName>
        <fullName evidence="4">Amidohydrolase-related domain-containing protein</fullName>
    </recommendedName>
</protein>
<organism evidence="5 6">
    <name type="scientific">Exophiala sideris</name>
    <dbReference type="NCBI Taxonomy" id="1016849"/>
    <lineage>
        <taxon>Eukaryota</taxon>
        <taxon>Fungi</taxon>
        <taxon>Dikarya</taxon>
        <taxon>Ascomycota</taxon>
        <taxon>Pezizomycotina</taxon>
        <taxon>Eurotiomycetes</taxon>
        <taxon>Chaetothyriomycetidae</taxon>
        <taxon>Chaetothyriales</taxon>
        <taxon>Herpotrichiellaceae</taxon>
        <taxon>Exophiala</taxon>
    </lineage>
</organism>
<keyword evidence="2 3" id="KW-0456">Lyase</keyword>
<gene>
    <name evidence="5" type="ORF">LTR69_002197</name>
</gene>
<dbReference type="EMBL" id="JAVRRF010000003">
    <property type="protein sequence ID" value="KAK5066849.1"/>
    <property type="molecule type" value="Genomic_DNA"/>
</dbReference>
<dbReference type="PANTHER" id="PTHR21240:SF30">
    <property type="entry name" value="AMIDOHYDROLASE-RELATED DOMAIN-CONTAINING PROTEIN-RELATED"/>
    <property type="match status" value="1"/>
</dbReference>
<dbReference type="Proteomes" id="UP001345691">
    <property type="component" value="Unassembled WGS sequence"/>
</dbReference>
<dbReference type="SUPFAM" id="SSF51556">
    <property type="entry name" value="Metallo-dependent hydrolases"/>
    <property type="match status" value="1"/>
</dbReference>
<dbReference type="InterPro" id="IPR006680">
    <property type="entry name" value="Amidohydro-rel"/>
</dbReference>
<evidence type="ECO:0000256" key="3">
    <source>
        <dbReference type="RuleBase" id="RU366045"/>
    </source>
</evidence>
<name>A0ABR0JLI1_9EURO</name>
<evidence type="ECO:0000259" key="4">
    <source>
        <dbReference type="Pfam" id="PF04909"/>
    </source>
</evidence>
<comment type="caution">
    <text evidence="5">The sequence shown here is derived from an EMBL/GenBank/DDBJ whole genome shotgun (WGS) entry which is preliminary data.</text>
</comment>
<dbReference type="Pfam" id="PF04909">
    <property type="entry name" value="Amidohydro_2"/>
    <property type="match status" value="1"/>
</dbReference>